<dbReference type="PROSITE" id="PS50011">
    <property type="entry name" value="PROTEIN_KINASE_DOM"/>
    <property type="match status" value="1"/>
</dbReference>
<protein>
    <recommendedName>
        <fullName evidence="15">Protein kinase domain-containing protein</fullName>
    </recommendedName>
</protein>
<evidence type="ECO:0000256" key="1">
    <source>
        <dbReference type="ARBA" id="ARBA00004370"/>
    </source>
</evidence>
<accession>A0A2R6XB76</accession>
<dbReference type="InterPro" id="IPR051824">
    <property type="entry name" value="LRR_Rcpt-Like_S/T_Kinase"/>
</dbReference>
<dbReference type="Pfam" id="PF07714">
    <property type="entry name" value="PK_Tyr_Ser-Thr"/>
    <property type="match status" value="1"/>
</dbReference>
<keyword evidence="4" id="KW-0808">Transferase</keyword>
<dbReference type="GO" id="GO:0005524">
    <property type="term" value="F:ATP binding"/>
    <property type="evidence" value="ECO:0007669"/>
    <property type="project" value="UniProtKB-KW"/>
</dbReference>
<dbReference type="InterPro" id="IPR001245">
    <property type="entry name" value="Ser-Thr/Tyr_kinase_cat_dom"/>
</dbReference>
<reference evidence="17" key="1">
    <citation type="journal article" date="2017" name="Cell">
        <title>Insights into land plant evolution garnered from the Marchantia polymorpha genome.</title>
        <authorList>
            <person name="Bowman J.L."/>
            <person name="Kohchi T."/>
            <person name="Yamato K.T."/>
            <person name="Jenkins J."/>
            <person name="Shu S."/>
            <person name="Ishizaki K."/>
            <person name="Yamaoka S."/>
            <person name="Nishihama R."/>
            <person name="Nakamura Y."/>
            <person name="Berger F."/>
            <person name="Adam C."/>
            <person name="Aki S.S."/>
            <person name="Althoff F."/>
            <person name="Araki T."/>
            <person name="Arteaga-Vazquez M.A."/>
            <person name="Balasubrmanian S."/>
            <person name="Barry K."/>
            <person name="Bauer D."/>
            <person name="Boehm C.R."/>
            <person name="Briginshaw L."/>
            <person name="Caballero-Perez J."/>
            <person name="Catarino B."/>
            <person name="Chen F."/>
            <person name="Chiyoda S."/>
            <person name="Chovatia M."/>
            <person name="Davies K.M."/>
            <person name="Delmans M."/>
            <person name="Demura T."/>
            <person name="Dierschke T."/>
            <person name="Dolan L."/>
            <person name="Dorantes-Acosta A.E."/>
            <person name="Eklund D.M."/>
            <person name="Florent S.N."/>
            <person name="Flores-Sandoval E."/>
            <person name="Fujiyama A."/>
            <person name="Fukuzawa H."/>
            <person name="Galik B."/>
            <person name="Grimanelli D."/>
            <person name="Grimwood J."/>
            <person name="Grossniklaus U."/>
            <person name="Hamada T."/>
            <person name="Haseloff J."/>
            <person name="Hetherington A.J."/>
            <person name="Higo A."/>
            <person name="Hirakawa Y."/>
            <person name="Hundley H.N."/>
            <person name="Ikeda Y."/>
            <person name="Inoue K."/>
            <person name="Inoue S.I."/>
            <person name="Ishida S."/>
            <person name="Jia Q."/>
            <person name="Kakita M."/>
            <person name="Kanazawa T."/>
            <person name="Kawai Y."/>
            <person name="Kawashima T."/>
            <person name="Kennedy M."/>
            <person name="Kinose K."/>
            <person name="Kinoshita T."/>
            <person name="Kohara Y."/>
            <person name="Koide E."/>
            <person name="Komatsu K."/>
            <person name="Kopischke S."/>
            <person name="Kubo M."/>
            <person name="Kyozuka J."/>
            <person name="Lagercrantz U."/>
            <person name="Lin S.S."/>
            <person name="Lindquist E."/>
            <person name="Lipzen A.M."/>
            <person name="Lu C.W."/>
            <person name="De Luna E."/>
            <person name="Martienssen R.A."/>
            <person name="Minamino N."/>
            <person name="Mizutani M."/>
            <person name="Mizutani M."/>
            <person name="Mochizuki N."/>
            <person name="Monte I."/>
            <person name="Mosher R."/>
            <person name="Nagasaki H."/>
            <person name="Nakagami H."/>
            <person name="Naramoto S."/>
            <person name="Nishitani K."/>
            <person name="Ohtani M."/>
            <person name="Okamoto T."/>
            <person name="Okumura M."/>
            <person name="Phillips J."/>
            <person name="Pollak B."/>
            <person name="Reinders A."/>
            <person name="Rovekamp M."/>
            <person name="Sano R."/>
            <person name="Sawa S."/>
            <person name="Schmid M.W."/>
            <person name="Shirakawa M."/>
            <person name="Solano R."/>
            <person name="Spunde A."/>
            <person name="Suetsugu N."/>
            <person name="Sugano S."/>
            <person name="Sugiyama A."/>
            <person name="Sun R."/>
            <person name="Suzuki Y."/>
            <person name="Takenaka M."/>
            <person name="Takezawa D."/>
            <person name="Tomogane H."/>
            <person name="Tsuzuki M."/>
            <person name="Ueda T."/>
            <person name="Umeda M."/>
            <person name="Ward J.M."/>
            <person name="Watanabe Y."/>
            <person name="Yazaki K."/>
            <person name="Yokoyama R."/>
            <person name="Yoshitake Y."/>
            <person name="Yotsui I."/>
            <person name="Zachgo S."/>
            <person name="Schmutz J."/>
        </authorList>
    </citation>
    <scope>NUCLEOTIDE SEQUENCE [LARGE SCALE GENOMIC DNA]</scope>
    <source>
        <strain evidence="17">Tak-1</strain>
    </source>
</reference>
<evidence type="ECO:0000256" key="8">
    <source>
        <dbReference type="ARBA" id="ARBA00022777"/>
    </source>
</evidence>
<dbReference type="Proteomes" id="UP000244005">
    <property type="component" value="Unassembled WGS sequence"/>
</dbReference>
<dbReference type="InterPro" id="IPR000719">
    <property type="entry name" value="Prot_kinase_dom"/>
</dbReference>
<dbReference type="InterPro" id="IPR011009">
    <property type="entry name" value="Kinase-like_dom_sf"/>
</dbReference>
<dbReference type="OMA" id="DWISCTG"/>
<dbReference type="SUPFAM" id="SSF52058">
    <property type="entry name" value="L domain-like"/>
    <property type="match status" value="1"/>
</dbReference>
<dbReference type="InterPro" id="IPR008271">
    <property type="entry name" value="Ser/Thr_kinase_AS"/>
</dbReference>
<proteinExistence type="predicted"/>
<evidence type="ECO:0000313" key="16">
    <source>
        <dbReference type="EMBL" id="PTQ43373.1"/>
    </source>
</evidence>
<evidence type="ECO:0000256" key="13">
    <source>
        <dbReference type="SAM" id="Phobius"/>
    </source>
</evidence>
<evidence type="ECO:0000256" key="10">
    <source>
        <dbReference type="ARBA" id="ARBA00022989"/>
    </source>
</evidence>
<name>A0A2R6XB76_MARPO</name>
<dbReference type="SUPFAM" id="SSF56112">
    <property type="entry name" value="Protein kinase-like (PK-like)"/>
    <property type="match status" value="1"/>
</dbReference>
<keyword evidence="2" id="KW-0723">Serine/threonine-protein kinase</keyword>
<evidence type="ECO:0000256" key="9">
    <source>
        <dbReference type="ARBA" id="ARBA00022840"/>
    </source>
</evidence>
<dbReference type="GO" id="GO:0004674">
    <property type="term" value="F:protein serine/threonine kinase activity"/>
    <property type="evidence" value="ECO:0007669"/>
    <property type="project" value="UniProtKB-KW"/>
</dbReference>
<dbReference type="EMBL" id="KZ772697">
    <property type="protein sequence ID" value="PTQ43373.1"/>
    <property type="molecule type" value="Genomic_DNA"/>
</dbReference>
<evidence type="ECO:0000256" key="5">
    <source>
        <dbReference type="ARBA" id="ARBA00022692"/>
    </source>
</evidence>
<evidence type="ECO:0000256" key="6">
    <source>
        <dbReference type="ARBA" id="ARBA00022737"/>
    </source>
</evidence>
<dbReference type="CDD" id="cd14066">
    <property type="entry name" value="STKc_IRAK"/>
    <property type="match status" value="1"/>
</dbReference>
<keyword evidence="10 13" id="KW-1133">Transmembrane helix</keyword>
<dbReference type="FunFam" id="3.30.200.20:FF:000039">
    <property type="entry name" value="receptor-like protein kinase FERONIA"/>
    <property type="match status" value="1"/>
</dbReference>
<dbReference type="Gramene" id="Mp2g26180.1">
    <property type="protein sequence ID" value="Mp2g26180.1.cds"/>
    <property type="gene ID" value="Mp2g26180"/>
</dbReference>
<feature type="domain" description="Protein kinase" evidence="15">
    <location>
        <begin position="456"/>
        <end position="757"/>
    </location>
</feature>
<feature type="chain" id="PRO_5015314889" description="Protein kinase domain-containing protein" evidence="14">
    <location>
        <begin position="44"/>
        <end position="823"/>
    </location>
</feature>
<feature type="region of interest" description="Disordered" evidence="12">
    <location>
        <begin position="543"/>
        <end position="562"/>
    </location>
</feature>
<dbReference type="PROSITE" id="PS00108">
    <property type="entry name" value="PROTEIN_KINASE_ST"/>
    <property type="match status" value="1"/>
</dbReference>
<feature type="compositionally biased region" description="Low complexity" evidence="12">
    <location>
        <begin position="544"/>
        <end position="562"/>
    </location>
</feature>
<evidence type="ECO:0000256" key="11">
    <source>
        <dbReference type="ARBA" id="ARBA00023136"/>
    </source>
</evidence>
<dbReference type="PANTHER" id="PTHR48006">
    <property type="entry name" value="LEUCINE-RICH REPEAT-CONTAINING PROTEIN DDB_G0281931-RELATED"/>
    <property type="match status" value="1"/>
</dbReference>
<dbReference type="AlphaFoldDB" id="A0A2R6XB76"/>
<keyword evidence="3" id="KW-0433">Leucine-rich repeat</keyword>
<sequence>MFPTSKACSLKGQPHTRMSSVCLVVSILLFCAVELTQISKGNAALVADEISALEVLRDAFNLANWTGDPCDTVDWISCTGAKTNVEGINLRDRRLTGSIPAEFSTLVQIRELDLSLNPQLEGDLPDLTAFIILNFNASFCNLTGTIPDLRRSTNLEILHLQSNNFVNVLPQALFQHSYLTDVNLSSNPQLTGTIPSTTQATELKNFVLNDCAFTGAVPAFSANAKLEHIALQNNRLTSFPFDLQAVTALNTINVDNNAISGSLPNVPVGSSQSSAGNQVERLIFSNNFFSGGIPSSWTQLTYVQEIRINNNNLSGPLPDDLSGLRDLETLDLRNNRFNGTVPRTLAELSNLKNLWLDNNNFTGIPQVLQNKAGLNISYGNNPNILTILDPNAKSGFPVGAIVGVVVAVLGIGVGIAVLTILYRRRKKKGGDDQVSKEDMPSSAQSFSLKEIKAITQNYKTLIGKGGFGPVYYGKLPDGKEVAVKVRASDSKQGADEFLNEVRLLSRLHHRNLVSLVGYCLEAQQQILLYVYMPQGTLQDHLFRSGSTSTSNPSTSTSDNSIVSSSRETMSWKKRLDVAISAGRGLEYLHKDCKPPVIHRDVKSANILLTDKLQAKVADLGISKQAPELDSEEAQVNTGVSTVIKGTFGYLDPEYYVRRRLTTKSDVYSFGMVLLEIITGRKPQSHRFPKSSATTLTEWVRNAVNADQIETIVDPALRNQYVREGMIKVAELALMCQLPRGAQRPEMGEVVRALTQAIQMEGVYVDSSARTNDYDYFAGDEEDPNVEDPVSGHVSIPLSTASVGTSRSTESDPICPPALSTIAR</sequence>
<feature type="signal peptide" evidence="14">
    <location>
        <begin position="1"/>
        <end position="43"/>
    </location>
</feature>
<dbReference type="InterPro" id="IPR001611">
    <property type="entry name" value="Leu-rich_rpt"/>
</dbReference>
<evidence type="ECO:0000313" key="17">
    <source>
        <dbReference type="Proteomes" id="UP000244005"/>
    </source>
</evidence>
<dbReference type="GO" id="GO:0016020">
    <property type="term" value="C:membrane"/>
    <property type="evidence" value="ECO:0007669"/>
    <property type="project" value="UniProtKB-SubCell"/>
</dbReference>
<dbReference type="Pfam" id="PF00560">
    <property type="entry name" value="LRR_1"/>
    <property type="match status" value="3"/>
</dbReference>
<keyword evidence="7" id="KW-0547">Nucleotide-binding</keyword>
<evidence type="ECO:0000256" key="12">
    <source>
        <dbReference type="SAM" id="MobiDB-lite"/>
    </source>
</evidence>
<feature type="transmembrane region" description="Helical" evidence="13">
    <location>
        <begin position="396"/>
        <end position="422"/>
    </location>
</feature>
<keyword evidence="8" id="KW-0418">Kinase</keyword>
<gene>
    <name evidence="16" type="ORF">MARPO_0025s0064</name>
</gene>
<evidence type="ECO:0000256" key="2">
    <source>
        <dbReference type="ARBA" id="ARBA00022527"/>
    </source>
</evidence>
<evidence type="ECO:0000259" key="15">
    <source>
        <dbReference type="PROSITE" id="PS50011"/>
    </source>
</evidence>
<dbReference type="InterPro" id="IPR032675">
    <property type="entry name" value="LRR_dom_sf"/>
</dbReference>
<evidence type="ECO:0000256" key="7">
    <source>
        <dbReference type="ARBA" id="ARBA00022741"/>
    </source>
</evidence>
<keyword evidence="6" id="KW-0677">Repeat</keyword>
<dbReference type="Gene3D" id="3.80.10.10">
    <property type="entry name" value="Ribonuclease Inhibitor"/>
    <property type="match status" value="2"/>
</dbReference>
<evidence type="ECO:0000256" key="3">
    <source>
        <dbReference type="ARBA" id="ARBA00022614"/>
    </source>
</evidence>
<dbReference type="PANTHER" id="PTHR48006:SF84">
    <property type="entry name" value="REPEAT TRANSMEMBRANE PROTEIN KINASE, PUTATIVE, EXPRESSED-RELATED"/>
    <property type="match status" value="1"/>
</dbReference>
<dbReference type="SMART" id="SM00220">
    <property type="entry name" value="S_TKc"/>
    <property type="match status" value="1"/>
</dbReference>
<dbReference type="InterPro" id="IPR003591">
    <property type="entry name" value="Leu-rich_rpt_typical-subtyp"/>
</dbReference>
<keyword evidence="11 13" id="KW-0472">Membrane</keyword>
<dbReference type="OrthoDB" id="10310624at2759"/>
<dbReference type="FunFam" id="1.10.510.10:FF:000095">
    <property type="entry name" value="protein STRUBBELIG-RECEPTOR FAMILY 8"/>
    <property type="match status" value="1"/>
</dbReference>
<keyword evidence="5 13" id="KW-0812">Transmembrane</keyword>
<evidence type="ECO:0000256" key="4">
    <source>
        <dbReference type="ARBA" id="ARBA00022679"/>
    </source>
</evidence>
<evidence type="ECO:0000256" key="14">
    <source>
        <dbReference type="SAM" id="SignalP"/>
    </source>
</evidence>
<dbReference type="GO" id="GO:0045088">
    <property type="term" value="P:regulation of innate immune response"/>
    <property type="evidence" value="ECO:0000318"/>
    <property type="project" value="GO_Central"/>
</dbReference>
<dbReference type="Gene3D" id="3.30.200.20">
    <property type="entry name" value="Phosphorylase Kinase, domain 1"/>
    <property type="match status" value="1"/>
</dbReference>
<organism evidence="16 17">
    <name type="scientific">Marchantia polymorpha</name>
    <name type="common">Common liverwort</name>
    <name type="synonym">Marchantia aquatica</name>
    <dbReference type="NCBI Taxonomy" id="3197"/>
    <lineage>
        <taxon>Eukaryota</taxon>
        <taxon>Viridiplantae</taxon>
        <taxon>Streptophyta</taxon>
        <taxon>Embryophyta</taxon>
        <taxon>Marchantiophyta</taxon>
        <taxon>Marchantiopsida</taxon>
        <taxon>Marchantiidae</taxon>
        <taxon>Marchantiales</taxon>
        <taxon>Marchantiaceae</taxon>
        <taxon>Marchantia</taxon>
    </lineage>
</organism>
<dbReference type="PROSITE" id="PS51450">
    <property type="entry name" value="LRR"/>
    <property type="match status" value="1"/>
</dbReference>
<dbReference type="SMART" id="SM00369">
    <property type="entry name" value="LRR_TYP"/>
    <property type="match status" value="3"/>
</dbReference>
<dbReference type="Gene3D" id="1.10.510.10">
    <property type="entry name" value="Transferase(Phosphotransferase) domain 1"/>
    <property type="match status" value="1"/>
</dbReference>
<keyword evidence="9" id="KW-0067">ATP-binding</keyword>
<feature type="region of interest" description="Disordered" evidence="12">
    <location>
        <begin position="800"/>
        <end position="823"/>
    </location>
</feature>
<dbReference type="GO" id="GO:0004672">
    <property type="term" value="F:protein kinase activity"/>
    <property type="evidence" value="ECO:0000318"/>
    <property type="project" value="GO_Central"/>
</dbReference>
<dbReference type="FunFam" id="3.80.10.10:FF:000383">
    <property type="entry name" value="Leucine-rich repeat receptor protein kinase EMS1"/>
    <property type="match status" value="1"/>
</dbReference>
<comment type="subcellular location">
    <subcellularLocation>
        <location evidence="1">Membrane</location>
    </subcellularLocation>
</comment>
<keyword evidence="14" id="KW-0732">Signal</keyword>
<keyword evidence="17" id="KW-1185">Reference proteome</keyword>